<dbReference type="AlphaFoldDB" id="A0A0G0K591"/>
<keyword evidence="1" id="KW-0472">Membrane</keyword>
<evidence type="ECO:0000256" key="1">
    <source>
        <dbReference type="SAM" id="Phobius"/>
    </source>
</evidence>
<proteinExistence type="predicted"/>
<sequence length="460" mass="52341">MISKRPFEIAIVGSYEQLNFIREGKFMGELFDISGIKYISYPYPDIRREDLKKDNIDYYYQFLDQITSLPWIDKKITDPPVPLLVTKKSSDHLFLANSLFYIVGSDNIYNDLIKIPGFELRNNAVVFGEENPGNTDNLLKNSKAIILVDKNLFDLTASLIPDKYYIFPAAQLDFDPNESGWWKRETSDFLSWRVFLQEKYDLDYQEFDYGGGVAVGEGNRELVIISDKIKKGDRLFVRVLNNAKGGGVEIINGGEKSTAMTNGQCFNKIKITLSGYKDIPGQEFLYDCTSYFWMDAGEVKENGKVTIKSMGNLNVINAIVSVPENILSEISNSIPKDKIVLWNKLSQSQKENTFQIDNYPDPTIDFTRLSPTHYKVNVIGVKKPVVLAFSENFDSLWKLNGEHSTEIYSLINGFVVNKDGVYELIYDPQKYVIPGLIISAVTLFMLVSFYVISKKSPVNI</sequence>
<name>A0A0G0K591_9BACT</name>
<protein>
    <submittedName>
        <fullName evidence="2">Uncharacterized protein</fullName>
    </submittedName>
</protein>
<gene>
    <name evidence="2" type="ORF">US62_C0029G0010</name>
</gene>
<keyword evidence="1" id="KW-0812">Transmembrane</keyword>
<evidence type="ECO:0000313" key="2">
    <source>
        <dbReference type="EMBL" id="KKQ44254.1"/>
    </source>
</evidence>
<feature type="transmembrane region" description="Helical" evidence="1">
    <location>
        <begin position="431"/>
        <end position="452"/>
    </location>
</feature>
<reference evidence="2 3" key="1">
    <citation type="journal article" date="2015" name="Nature">
        <title>rRNA introns, odd ribosomes, and small enigmatic genomes across a large radiation of phyla.</title>
        <authorList>
            <person name="Brown C.T."/>
            <person name="Hug L.A."/>
            <person name="Thomas B.C."/>
            <person name="Sharon I."/>
            <person name="Castelle C.J."/>
            <person name="Singh A."/>
            <person name="Wilkins M.J."/>
            <person name="Williams K.H."/>
            <person name="Banfield J.F."/>
        </authorList>
    </citation>
    <scope>NUCLEOTIDE SEQUENCE [LARGE SCALE GENOMIC DNA]</scope>
</reference>
<dbReference type="EMBL" id="LBTR01000029">
    <property type="protein sequence ID" value="KKQ44254.1"/>
    <property type="molecule type" value="Genomic_DNA"/>
</dbReference>
<dbReference type="Proteomes" id="UP000034603">
    <property type="component" value="Unassembled WGS sequence"/>
</dbReference>
<keyword evidence="1" id="KW-1133">Transmembrane helix</keyword>
<evidence type="ECO:0000313" key="3">
    <source>
        <dbReference type="Proteomes" id="UP000034603"/>
    </source>
</evidence>
<organism evidence="2 3">
    <name type="scientific">Candidatus Woesebacteria bacterium GW2011_GWA1_37_8</name>
    <dbReference type="NCBI Taxonomy" id="1618546"/>
    <lineage>
        <taxon>Bacteria</taxon>
        <taxon>Candidatus Woeseibacteriota</taxon>
    </lineage>
</organism>
<comment type="caution">
    <text evidence="2">The sequence shown here is derived from an EMBL/GenBank/DDBJ whole genome shotgun (WGS) entry which is preliminary data.</text>
</comment>
<accession>A0A0G0K591</accession>